<keyword evidence="4" id="KW-1185">Reference proteome</keyword>
<evidence type="ECO:0000256" key="2">
    <source>
        <dbReference type="HAMAP-Rule" id="MF_00758"/>
    </source>
</evidence>
<accession>A0A4R2T311</accession>
<dbReference type="InterPro" id="IPR003774">
    <property type="entry name" value="AlgH-like"/>
</dbReference>
<dbReference type="Gene3D" id="3.30.70.1300">
    <property type="entry name" value="VC0467-like domains"/>
    <property type="match status" value="1"/>
</dbReference>
<proteinExistence type="inferred from homology"/>
<comment type="caution">
    <text evidence="3">The sequence shown here is derived from an EMBL/GenBank/DDBJ whole genome shotgun (WGS) entry which is preliminary data.</text>
</comment>
<sequence length="196" mass="21971">MESKKTAPTFMQLKNHFLIAMPMQQDDYFKQAVIYICDHNEQGSMGLVLTQPTDLSVAELVAKMNFMMADNRQYPDDVVLAGGPVSVENGFILHRKTKLDFQHSYKITDSIQLTTSADIVQTFGTMQQPEKFIVALGCASWAPGQLEAEIADNFWLVVPADEYTLFDVPATERWLAANSLLGIQNGNFVYQQIGHC</sequence>
<dbReference type="AlphaFoldDB" id="A0A4R2T311"/>
<evidence type="ECO:0000313" key="3">
    <source>
        <dbReference type="EMBL" id="TCP97337.1"/>
    </source>
</evidence>
<dbReference type="Proteomes" id="UP000295763">
    <property type="component" value="Unassembled WGS sequence"/>
</dbReference>
<evidence type="ECO:0000313" key="4">
    <source>
        <dbReference type="Proteomes" id="UP000295763"/>
    </source>
</evidence>
<dbReference type="HAMAP" id="MF_00758">
    <property type="entry name" value="UPF0301"/>
    <property type="match status" value="1"/>
</dbReference>
<dbReference type="EMBL" id="SLYB01000002">
    <property type="protein sequence ID" value="TCP97337.1"/>
    <property type="molecule type" value="Genomic_DNA"/>
</dbReference>
<dbReference type="SUPFAM" id="SSF143456">
    <property type="entry name" value="VC0467-like"/>
    <property type="match status" value="1"/>
</dbReference>
<dbReference type="Gene3D" id="3.40.1740.10">
    <property type="entry name" value="VC0467-like"/>
    <property type="match status" value="1"/>
</dbReference>
<reference evidence="3 4" key="1">
    <citation type="submission" date="2019-03" db="EMBL/GenBank/DDBJ databases">
        <title>Genomic Encyclopedia of Type Strains, Phase IV (KMG-IV): sequencing the most valuable type-strain genomes for metagenomic binning, comparative biology and taxonomic classification.</title>
        <authorList>
            <person name="Goeker M."/>
        </authorList>
    </citation>
    <scope>NUCLEOTIDE SEQUENCE [LARGE SCALE GENOMIC DNA]</scope>
    <source>
        <strain evidence="3 4">DSM 28404</strain>
    </source>
</reference>
<dbReference type="Pfam" id="PF02622">
    <property type="entry name" value="DUF179"/>
    <property type="match status" value="1"/>
</dbReference>
<comment type="similarity">
    <text evidence="1 2">Belongs to the UPF0301 (AlgH) family.</text>
</comment>
<evidence type="ECO:0000256" key="1">
    <source>
        <dbReference type="ARBA" id="ARBA00009600"/>
    </source>
</evidence>
<organism evidence="3 4">
    <name type="scientific">Cricetibacter osteomyelitidis</name>
    <dbReference type="NCBI Taxonomy" id="1521931"/>
    <lineage>
        <taxon>Bacteria</taxon>
        <taxon>Pseudomonadati</taxon>
        <taxon>Pseudomonadota</taxon>
        <taxon>Gammaproteobacteria</taxon>
        <taxon>Pasteurellales</taxon>
        <taxon>Pasteurellaceae</taxon>
        <taxon>Cricetibacter</taxon>
    </lineage>
</organism>
<dbReference type="PANTHER" id="PTHR30327">
    <property type="entry name" value="UNCHARACTERIZED PROTEIN YQGE"/>
    <property type="match status" value="1"/>
</dbReference>
<dbReference type="PANTHER" id="PTHR30327:SF1">
    <property type="entry name" value="UPF0301 PROTEIN YQGE"/>
    <property type="match status" value="1"/>
</dbReference>
<dbReference type="NCBIfam" id="NF001266">
    <property type="entry name" value="PRK00228.1-1"/>
    <property type="match status" value="1"/>
</dbReference>
<protein>
    <recommendedName>
        <fullName evidence="2">UPF0301 protein EDC44_102141</fullName>
    </recommendedName>
</protein>
<gene>
    <name evidence="3" type="ORF">EDC44_102141</name>
</gene>
<name>A0A4R2T311_9PAST</name>
<dbReference type="GO" id="GO:0005829">
    <property type="term" value="C:cytosol"/>
    <property type="evidence" value="ECO:0007669"/>
    <property type="project" value="TreeGrafter"/>
</dbReference>